<dbReference type="EMBL" id="CP000473">
    <property type="protein sequence ID" value="ABJ83808.1"/>
    <property type="molecule type" value="Genomic_DNA"/>
</dbReference>
<dbReference type="OrthoDB" id="113248at2"/>
<protein>
    <submittedName>
        <fullName evidence="3">NIPSNAP family containing protein</fullName>
    </submittedName>
</protein>
<dbReference type="STRING" id="234267.Acid_2822"/>
<feature type="signal peptide" evidence="1">
    <location>
        <begin position="1"/>
        <end position="25"/>
    </location>
</feature>
<feature type="domain" description="NIPSNAP" evidence="2">
    <location>
        <begin position="45"/>
        <end position="145"/>
    </location>
</feature>
<evidence type="ECO:0000313" key="3">
    <source>
        <dbReference type="EMBL" id="ABJ83808.1"/>
    </source>
</evidence>
<dbReference type="InterPro" id="IPR006311">
    <property type="entry name" value="TAT_signal"/>
</dbReference>
<name>Q023N2_SOLUE</name>
<sequence length="273" mass="29936" precursor="true">MPRPPRAVWYDALAMTRRAFLPAAAAGVAAGNAAAADTQKPAILEFLRYQLRNSSENQRQRTSDFLKQQAAAYQRAGVAPVGAFSSTIAPDGPFLLVLVSYPNLAAMEQAQAKLAADGEYQKALDAYNAQPGLNYERMESSLLRAFDGYPAIVPPPSEGKRAARLFEVRMYESDNTGTLRKKVKMFNDGEIGAFQRAGGQPVFFGETIVGARQPNLMYMLSYEDLAGRDKVWKAFGADPEWQRLRTTPGLSDAEIVSNIGNYLVSPLAFSQIR</sequence>
<dbReference type="InterPro" id="IPR011008">
    <property type="entry name" value="Dimeric_a/b-barrel"/>
</dbReference>
<dbReference type="InterPro" id="IPR012577">
    <property type="entry name" value="NIPSNAP"/>
</dbReference>
<gene>
    <name evidence="3" type="ordered locus">Acid_2822</name>
</gene>
<dbReference type="HOGENOM" id="CLU_093116_0_0_0"/>
<dbReference type="PROSITE" id="PS51318">
    <property type="entry name" value="TAT"/>
    <property type="match status" value="1"/>
</dbReference>
<evidence type="ECO:0000256" key="1">
    <source>
        <dbReference type="SAM" id="SignalP"/>
    </source>
</evidence>
<dbReference type="SUPFAM" id="SSF54909">
    <property type="entry name" value="Dimeric alpha+beta barrel"/>
    <property type="match status" value="2"/>
</dbReference>
<dbReference type="Pfam" id="PF07978">
    <property type="entry name" value="NIPSNAP"/>
    <property type="match status" value="2"/>
</dbReference>
<dbReference type="eggNOG" id="ENOG502Z900">
    <property type="taxonomic scope" value="Bacteria"/>
</dbReference>
<dbReference type="InParanoid" id="Q023N2"/>
<dbReference type="Gene3D" id="3.30.70.100">
    <property type="match status" value="2"/>
</dbReference>
<dbReference type="KEGG" id="sus:Acid_2822"/>
<feature type="domain" description="NIPSNAP" evidence="2">
    <location>
        <begin position="166"/>
        <end position="271"/>
    </location>
</feature>
<dbReference type="AlphaFoldDB" id="Q023N2"/>
<feature type="chain" id="PRO_5004162962" evidence="1">
    <location>
        <begin position="26"/>
        <end position="273"/>
    </location>
</feature>
<evidence type="ECO:0000259" key="2">
    <source>
        <dbReference type="Pfam" id="PF07978"/>
    </source>
</evidence>
<organism evidence="3">
    <name type="scientific">Solibacter usitatus (strain Ellin6076)</name>
    <dbReference type="NCBI Taxonomy" id="234267"/>
    <lineage>
        <taxon>Bacteria</taxon>
        <taxon>Pseudomonadati</taxon>
        <taxon>Acidobacteriota</taxon>
        <taxon>Terriglobia</taxon>
        <taxon>Bryobacterales</taxon>
        <taxon>Solibacteraceae</taxon>
        <taxon>Candidatus Solibacter</taxon>
    </lineage>
</organism>
<keyword evidence="1" id="KW-0732">Signal</keyword>
<proteinExistence type="predicted"/>
<accession>Q023N2</accession>
<reference evidence="3" key="1">
    <citation type="submission" date="2006-10" db="EMBL/GenBank/DDBJ databases">
        <title>Complete sequence of Solibacter usitatus Ellin6076.</title>
        <authorList>
            <consortium name="US DOE Joint Genome Institute"/>
            <person name="Copeland A."/>
            <person name="Lucas S."/>
            <person name="Lapidus A."/>
            <person name="Barry K."/>
            <person name="Detter J.C."/>
            <person name="Glavina del Rio T."/>
            <person name="Hammon N."/>
            <person name="Israni S."/>
            <person name="Dalin E."/>
            <person name="Tice H."/>
            <person name="Pitluck S."/>
            <person name="Thompson L.S."/>
            <person name="Brettin T."/>
            <person name="Bruce D."/>
            <person name="Han C."/>
            <person name="Tapia R."/>
            <person name="Gilna P."/>
            <person name="Schmutz J."/>
            <person name="Larimer F."/>
            <person name="Land M."/>
            <person name="Hauser L."/>
            <person name="Kyrpides N."/>
            <person name="Mikhailova N."/>
            <person name="Janssen P.H."/>
            <person name="Kuske C.R."/>
            <person name="Richardson P."/>
        </authorList>
    </citation>
    <scope>NUCLEOTIDE SEQUENCE</scope>
    <source>
        <strain evidence="3">Ellin6076</strain>
    </source>
</reference>